<gene>
    <name evidence="2" type="ORF">J5Y09_19390</name>
</gene>
<sequence>MARLTRPLMRLIAAVLLLQTVVAPAHCLAMAAAPAGMEAVICSAEGMRTVHLGPDGQEMPAGHEDGGFCAACPMPAQASLPDPPAVAAFAWGHSTPAWHAAVPAALAPPARGPPFGSRAPPSFG</sequence>
<dbReference type="EMBL" id="JAGIYZ010000022">
    <property type="protein sequence ID" value="MBP0466099.1"/>
    <property type="molecule type" value="Genomic_DNA"/>
</dbReference>
<accession>A0ABS4AXL8</accession>
<name>A0ABS4AXL8_9PROT</name>
<dbReference type="Proteomes" id="UP000680815">
    <property type="component" value="Unassembled WGS sequence"/>
</dbReference>
<keyword evidence="1" id="KW-0732">Signal</keyword>
<evidence type="ECO:0000313" key="3">
    <source>
        <dbReference type="Proteomes" id="UP000680815"/>
    </source>
</evidence>
<evidence type="ECO:0000256" key="1">
    <source>
        <dbReference type="SAM" id="SignalP"/>
    </source>
</evidence>
<reference evidence="2 3" key="1">
    <citation type="submission" date="2021-03" db="EMBL/GenBank/DDBJ databases">
        <authorList>
            <person name="So Y."/>
        </authorList>
    </citation>
    <scope>NUCLEOTIDE SEQUENCE [LARGE SCALE GENOMIC DNA]</scope>
    <source>
        <strain evidence="2 3">PWR1</strain>
    </source>
</reference>
<organism evidence="2 3">
    <name type="scientific">Roseomonas nitratireducens</name>
    <dbReference type="NCBI Taxonomy" id="2820810"/>
    <lineage>
        <taxon>Bacteria</taxon>
        <taxon>Pseudomonadati</taxon>
        <taxon>Pseudomonadota</taxon>
        <taxon>Alphaproteobacteria</taxon>
        <taxon>Acetobacterales</taxon>
        <taxon>Roseomonadaceae</taxon>
        <taxon>Roseomonas</taxon>
    </lineage>
</organism>
<proteinExistence type="predicted"/>
<dbReference type="InterPro" id="IPR021333">
    <property type="entry name" value="DUF2946"/>
</dbReference>
<feature type="chain" id="PRO_5046778143" description="DUF2946 domain-containing protein" evidence="1">
    <location>
        <begin position="26"/>
        <end position="124"/>
    </location>
</feature>
<evidence type="ECO:0008006" key="4">
    <source>
        <dbReference type="Google" id="ProtNLM"/>
    </source>
</evidence>
<dbReference type="Pfam" id="PF11162">
    <property type="entry name" value="DUF2946"/>
    <property type="match status" value="1"/>
</dbReference>
<keyword evidence="3" id="KW-1185">Reference proteome</keyword>
<evidence type="ECO:0000313" key="2">
    <source>
        <dbReference type="EMBL" id="MBP0466099.1"/>
    </source>
</evidence>
<protein>
    <recommendedName>
        <fullName evidence="4">DUF2946 domain-containing protein</fullName>
    </recommendedName>
</protein>
<dbReference type="RefSeq" id="WP_209353474.1">
    <property type="nucleotide sequence ID" value="NZ_JAGIYZ010000022.1"/>
</dbReference>
<comment type="caution">
    <text evidence="2">The sequence shown here is derived from an EMBL/GenBank/DDBJ whole genome shotgun (WGS) entry which is preliminary data.</text>
</comment>
<feature type="signal peptide" evidence="1">
    <location>
        <begin position="1"/>
        <end position="25"/>
    </location>
</feature>